<dbReference type="Proteomes" id="UP000826462">
    <property type="component" value="Chromosome 1"/>
</dbReference>
<dbReference type="Gene3D" id="1.20.1270.180">
    <property type="match status" value="1"/>
</dbReference>
<dbReference type="EMBL" id="CP080095">
    <property type="protein sequence ID" value="QYD68979.1"/>
    <property type="molecule type" value="Genomic_DNA"/>
</dbReference>
<name>A0ABX8UPQ9_9BURK</name>
<protein>
    <submittedName>
        <fullName evidence="3">DUF1311 domain-containing protein</fullName>
    </submittedName>
</protein>
<evidence type="ECO:0000313" key="4">
    <source>
        <dbReference type="Proteomes" id="UP000826462"/>
    </source>
</evidence>
<accession>A0ABX8UPQ9</accession>
<evidence type="ECO:0000313" key="3">
    <source>
        <dbReference type="EMBL" id="QYD68979.1"/>
    </source>
</evidence>
<gene>
    <name evidence="3" type="ORF">KZJ38_00830</name>
</gene>
<organism evidence="3 4">
    <name type="scientific">Paraburkholderia edwinii</name>
    <dbReference type="NCBI Taxonomy" id="2861782"/>
    <lineage>
        <taxon>Bacteria</taxon>
        <taxon>Pseudomonadati</taxon>
        <taxon>Pseudomonadota</taxon>
        <taxon>Betaproteobacteria</taxon>
        <taxon>Burkholderiales</taxon>
        <taxon>Burkholderiaceae</taxon>
        <taxon>Paraburkholderia</taxon>
    </lineage>
</organism>
<feature type="domain" description="Lysozyme inhibitor LprI-like N-terminal" evidence="2">
    <location>
        <begin position="26"/>
        <end position="114"/>
    </location>
</feature>
<proteinExistence type="predicted"/>
<dbReference type="RefSeq" id="WP_219798354.1">
    <property type="nucleotide sequence ID" value="NZ_CP080095.1"/>
</dbReference>
<keyword evidence="1" id="KW-0732">Signal</keyword>
<dbReference type="PANTHER" id="PTHR39176:SF1">
    <property type="entry name" value="PERIPLASMIC PROTEIN"/>
    <property type="match status" value="1"/>
</dbReference>
<dbReference type="Pfam" id="PF07007">
    <property type="entry name" value="LprI"/>
    <property type="match status" value="1"/>
</dbReference>
<dbReference type="PANTHER" id="PTHR39176">
    <property type="entry name" value="PERIPLASMIC PROTEIN-RELATED"/>
    <property type="match status" value="1"/>
</dbReference>
<keyword evidence="4" id="KW-1185">Reference proteome</keyword>
<sequence length="132" mass="13925">MRTLASAVVVTLLLTAHTAFAAQPDCANATDQATLTQCANNSLKASDAKLNQTFRALQAKVSKPGKDKLQKAQRAWIAWRDAQCAFDSSGSSDGSVHGMVLASCLDDLTKAQTKLLDSQLHCQEGDTACGGQ</sequence>
<evidence type="ECO:0000256" key="1">
    <source>
        <dbReference type="SAM" id="SignalP"/>
    </source>
</evidence>
<feature type="chain" id="PRO_5046759595" evidence="1">
    <location>
        <begin position="22"/>
        <end position="132"/>
    </location>
</feature>
<evidence type="ECO:0000259" key="2">
    <source>
        <dbReference type="Pfam" id="PF07007"/>
    </source>
</evidence>
<feature type="signal peptide" evidence="1">
    <location>
        <begin position="1"/>
        <end position="21"/>
    </location>
</feature>
<reference evidence="3 4" key="1">
    <citation type="submission" date="2021-07" db="EMBL/GenBank/DDBJ databases">
        <title>Paraburkholderia edwinii protects Aspergillus sp. from phenazines by acting as a toxin sponge.</title>
        <authorList>
            <person name="Dahlstrom K.M."/>
            <person name="Newman D.K."/>
        </authorList>
    </citation>
    <scope>NUCLEOTIDE SEQUENCE [LARGE SCALE GENOMIC DNA]</scope>
    <source>
        <strain evidence="3 4">Pe01</strain>
    </source>
</reference>
<dbReference type="InterPro" id="IPR009739">
    <property type="entry name" value="LprI-like_N"/>
</dbReference>